<dbReference type="EMBL" id="BAAAQY010000003">
    <property type="protein sequence ID" value="GAA2230122.1"/>
    <property type="molecule type" value="Genomic_DNA"/>
</dbReference>
<dbReference type="RefSeq" id="WP_259478856.1">
    <property type="nucleotide sequence ID" value="NZ_BAAAQY010000003.1"/>
</dbReference>
<keyword evidence="8" id="KW-0238">DNA-binding</keyword>
<dbReference type="Pfam" id="PF02767">
    <property type="entry name" value="DNA_pol3_beta_2"/>
    <property type="match status" value="1"/>
</dbReference>
<keyword evidence="5" id="KW-0548">Nucleotidyltransferase</keyword>
<evidence type="ECO:0000259" key="10">
    <source>
        <dbReference type="Pfam" id="PF02767"/>
    </source>
</evidence>
<dbReference type="Proteomes" id="UP001500929">
    <property type="component" value="Unassembled WGS sequence"/>
</dbReference>
<evidence type="ECO:0000313" key="12">
    <source>
        <dbReference type="Proteomes" id="UP001500929"/>
    </source>
</evidence>
<sequence>MSETLTLSTSALAAVASVAVAASKDGVTPVIQAVHLKASSGQLVAIATDRYRVARVTIIPTGEQATFTDIDALIPAKLLQDFASAVKRAKLLPIPDGVSIETDGDVVSLSCDQAGVSQKGLVAKGNYPPVARLFPADEDAFGEIGEISFRADWLADFAKLDHPAYASRNTDPDRKIPKLRFMKGASSTKPGPIYATRDFGAGGSIEYLLQPHILLR</sequence>
<evidence type="ECO:0000256" key="6">
    <source>
        <dbReference type="ARBA" id="ARBA00022705"/>
    </source>
</evidence>
<keyword evidence="12" id="KW-1185">Reference proteome</keyword>
<keyword evidence="6" id="KW-0235">DNA replication</keyword>
<evidence type="ECO:0000256" key="9">
    <source>
        <dbReference type="SAM" id="SignalP"/>
    </source>
</evidence>
<evidence type="ECO:0000256" key="4">
    <source>
        <dbReference type="ARBA" id="ARBA00022679"/>
    </source>
</evidence>
<keyword evidence="4" id="KW-0808">Transferase</keyword>
<name>A0ABP5QDK7_9MICO</name>
<evidence type="ECO:0000256" key="1">
    <source>
        <dbReference type="ARBA" id="ARBA00004496"/>
    </source>
</evidence>
<dbReference type="InterPro" id="IPR046938">
    <property type="entry name" value="DNA_clamp_sf"/>
</dbReference>
<accession>A0ABP5QDK7</accession>
<evidence type="ECO:0000256" key="2">
    <source>
        <dbReference type="ARBA" id="ARBA00010752"/>
    </source>
</evidence>
<proteinExistence type="inferred from homology"/>
<feature type="domain" description="DNA polymerase III beta sliding clamp central" evidence="10">
    <location>
        <begin position="14"/>
        <end position="87"/>
    </location>
</feature>
<evidence type="ECO:0000313" key="11">
    <source>
        <dbReference type="EMBL" id="GAA2230122.1"/>
    </source>
</evidence>
<feature type="signal peptide" evidence="9">
    <location>
        <begin position="1"/>
        <end position="21"/>
    </location>
</feature>
<evidence type="ECO:0000256" key="5">
    <source>
        <dbReference type="ARBA" id="ARBA00022695"/>
    </source>
</evidence>
<reference evidence="12" key="1">
    <citation type="journal article" date="2019" name="Int. J. Syst. Evol. Microbiol.">
        <title>The Global Catalogue of Microorganisms (GCM) 10K type strain sequencing project: providing services to taxonomists for standard genome sequencing and annotation.</title>
        <authorList>
            <consortium name="The Broad Institute Genomics Platform"/>
            <consortium name="The Broad Institute Genome Sequencing Center for Infectious Disease"/>
            <person name="Wu L."/>
            <person name="Ma J."/>
        </authorList>
    </citation>
    <scope>NUCLEOTIDE SEQUENCE [LARGE SCALE GENOMIC DNA]</scope>
    <source>
        <strain evidence="12">JCM 16117</strain>
    </source>
</reference>
<dbReference type="InterPro" id="IPR001001">
    <property type="entry name" value="DNA_polIII_beta"/>
</dbReference>
<feature type="chain" id="PRO_5047360791" description="DNA polymerase III beta sliding clamp central domain-containing protein" evidence="9">
    <location>
        <begin position="22"/>
        <end position="216"/>
    </location>
</feature>
<protein>
    <recommendedName>
        <fullName evidence="10">DNA polymerase III beta sliding clamp central domain-containing protein</fullName>
    </recommendedName>
</protein>
<evidence type="ECO:0000256" key="8">
    <source>
        <dbReference type="ARBA" id="ARBA00023125"/>
    </source>
</evidence>
<comment type="similarity">
    <text evidence="2">Belongs to the beta sliding clamp family.</text>
</comment>
<keyword evidence="7" id="KW-0239">DNA-directed DNA polymerase</keyword>
<dbReference type="PANTHER" id="PTHR30478:SF0">
    <property type="entry name" value="BETA SLIDING CLAMP"/>
    <property type="match status" value="1"/>
</dbReference>
<comment type="caution">
    <text evidence="11">The sequence shown here is derived from an EMBL/GenBank/DDBJ whole genome shotgun (WGS) entry which is preliminary data.</text>
</comment>
<dbReference type="InterPro" id="IPR022637">
    <property type="entry name" value="DNA_polIII_beta_cen"/>
</dbReference>
<dbReference type="SUPFAM" id="SSF55979">
    <property type="entry name" value="DNA clamp"/>
    <property type="match status" value="1"/>
</dbReference>
<dbReference type="Gene3D" id="3.10.150.10">
    <property type="entry name" value="DNA Polymerase III, subunit A, domain 2"/>
    <property type="match status" value="1"/>
</dbReference>
<evidence type="ECO:0000256" key="3">
    <source>
        <dbReference type="ARBA" id="ARBA00022490"/>
    </source>
</evidence>
<evidence type="ECO:0000256" key="7">
    <source>
        <dbReference type="ARBA" id="ARBA00022932"/>
    </source>
</evidence>
<keyword evidence="9" id="KW-0732">Signal</keyword>
<dbReference type="PANTHER" id="PTHR30478">
    <property type="entry name" value="DNA POLYMERASE III SUBUNIT BETA"/>
    <property type="match status" value="1"/>
</dbReference>
<keyword evidence="3" id="KW-0963">Cytoplasm</keyword>
<comment type="subcellular location">
    <subcellularLocation>
        <location evidence="1">Cytoplasm</location>
    </subcellularLocation>
</comment>
<gene>
    <name evidence="11" type="ORF">GCM10009851_13580</name>
</gene>
<organism evidence="11 12">
    <name type="scientific">Herbiconiux moechotypicola</name>
    <dbReference type="NCBI Taxonomy" id="637393"/>
    <lineage>
        <taxon>Bacteria</taxon>
        <taxon>Bacillati</taxon>
        <taxon>Actinomycetota</taxon>
        <taxon>Actinomycetes</taxon>
        <taxon>Micrococcales</taxon>
        <taxon>Microbacteriaceae</taxon>
        <taxon>Herbiconiux</taxon>
    </lineage>
</organism>